<dbReference type="STRING" id="1192868.GCA_000304395_01832"/>
<evidence type="ECO:0000313" key="3">
    <source>
        <dbReference type="EMBL" id="PWJ83903.1"/>
    </source>
</evidence>
<protein>
    <submittedName>
        <fullName evidence="3">Uncharacterized protein DUF2778</fullName>
    </submittedName>
</protein>
<feature type="domain" description="Tlde1" evidence="2">
    <location>
        <begin position="280"/>
        <end position="382"/>
    </location>
</feature>
<dbReference type="Pfam" id="PF10908">
    <property type="entry name" value="Tlde1_dom"/>
    <property type="match status" value="1"/>
</dbReference>
<dbReference type="AlphaFoldDB" id="A0A316C3R9"/>
<proteinExistence type="predicted"/>
<name>A0A316C3R9_PSESE</name>
<evidence type="ECO:0000313" key="4">
    <source>
        <dbReference type="Proteomes" id="UP000245396"/>
    </source>
</evidence>
<sequence>MGSSMALGSDNFLPKPRLYAARDVEARQSIEPAAGKESRLIAKTTQPVVTASLAADTGKAARHPVARGDARADATARFDAIVKQADLTSAKLAALFDRSAKSRNLTAKAHAPTPERFASLPTISTVQPQIMLAYADPTPGAAGAALSALLTPKSEDGLAASQGEDTGESIIALPTFEDTPSDAPLPGIRAGNDVAARPDGETAKPDARQAEKPARTEERQTQKPQALAYARPNDPVEKRGGGGLGQTLRNLFGGGTRAGNGVAVYDISAAKVYMPDGSVLEAHSGVGKMADNPRYANVKMNGPTPPHTYNLKMRESRFHGVEAIRMLPADGKNKYGRDGFLTHSYLLRGRPGESHGCVAFKDYDRFLNAFKKGKVKQIIVVPSGGRGTMLASNGNST</sequence>
<evidence type="ECO:0000259" key="2">
    <source>
        <dbReference type="Pfam" id="PF10908"/>
    </source>
</evidence>
<keyword evidence="4" id="KW-1185">Reference proteome</keyword>
<evidence type="ECO:0000256" key="1">
    <source>
        <dbReference type="SAM" id="MobiDB-lite"/>
    </source>
</evidence>
<reference evidence="3 4" key="1">
    <citation type="submission" date="2018-05" db="EMBL/GenBank/DDBJ databases">
        <title>Genomic Encyclopedia of Type Strains, Phase IV (KMG-IV): sequencing the most valuable type-strain genomes for metagenomic binning, comparative biology and taxonomic classification.</title>
        <authorList>
            <person name="Goeker M."/>
        </authorList>
    </citation>
    <scope>NUCLEOTIDE SEQUENCE [LARGE SCALE GENOMIC DNA]</scope>
    <source>
        <strain evidence="3 4">DSM 6986</strain>
    </source>
</reference>
<feature type="compositionally biased region" description="Basic and acidic residues" evidence="1">
    <location>
        <begin position="196"/>
        <end position="221"/>
    </location>
</feature>
<feature type="region of interest" description="Disordered" evidence="1">
    <location>
        <begin position="176"/>
        <end position="242"/>
    </location>
</feature>
<comment type="caution">
    <text evidence="3">The sequence shown here is derived from an EMBL/GenBank/DDBJ whole genome shotgun (WGS) entry which is preliminary data.</text>
</comment>
<gene>
    <name evidence="3" type="ORF">C7441_10762</name>
</gene>
<dbReference type="Proteomes" id="UP000245396">
    <property type="component" value="Unassembled WGS sequence"/>
</dbReference>
<accession>A0A316C3R9</accession>
<organism evidence="3 4">
    <name type="scientific">Pseudaminobacter salicylatoxidans</name>
    <dbReference type="NCBI Taxonomy" id="93369"/>
    <lineage>
        <taxon>Bacteria</taxon>
        <taxon>Pseudomonadati</taxon>
        <taxon>Pseudomonadota</taxon>
        <taxon>Alphaproteobacteria</taxon>
        <taxon>Hyphomicrobiales</taxon>
        <taxon>Phyllobacteriaceae</taxon>
        <taxon>Pseudaminobacter</taxon>
    </lineage>
</organism>
<dbReference type="InterPro" id="IPR021225">
    <property type="entry name" value="Tlde1_dom"/>
</dbReference>
<dbReference type="EMBL" id="QGGG01000007">
    <property type="protein sequence ID" value="PWJ83903.1"/>
    <property type="molecule type" value="Genomic_DNA"/>
</dbReference>